<dbReference type="AlphaFoldDB" id="A0A316D7E6"/>
<gene>
    <name evidence="2" type="ORF">C7459_12458</name>
</gene>
<dbReference type="Pfam" id="PF04860">
    <property type="entry name" value="Phage_portal"/>
    <property type="match status" value="1"/>
</dbReference>
<dbReference type="Proteomes" id="UP000245634">
    <property type="component" value="Unassembled WGS sequence"/>
</dbReference>
<evidence type="ECO:0000256" key="1">
    <source>
        <dbReference type="SAM" id="MobiDB-lite"/>
    </source>
</evidence>
<accession>A0A316D7E6</accession>
<reference evidence="2 3" key="1">
    <citation type="submission" date="2018-05" db="EMBL/GenBank/DDBJ databases">
        <title>Genomic Encyclopedia of Type Strains, Phase IV (KMG-IV): sequencing the most valuable type-strain genomes for metagenomic binning, comparative biology and taxonomic classification.</title>
        <authorList>
            <person name="Goeker M."/>
        </authorList>
    </citation>
    <scope>NUCLEOTIDE SEQUENCE [LARGE SCALE GENOMIC DNA]</scope>
    <source>
        <strain evidence="2 3">DSM 18773</strain>
    </source>
</reference>
<organism evidence="2 3">
    <name type="scientific">Tumebacillus permanentifrigoris</name>
    <dbReference type="NCBI Taxonomy" id="378543"/>
    <lineage>
        <taxon>Bacteria</taxon>
        <taxon>Bacillati</taxon>
        <taxon>Bacillota</taxon>
        <taxon>Bacilli</taxon>
        <taxon>Bacillales</taxon>
        <taxon>Alicyclobacillaceae</taxon>
        <taxon>Tumebacillus</taxon>
    </lineage>
</organism>
<evidence type="ECO:0000313" key="3">
    <source>
        <dbReference type="Proteomes" id="UP000245634"/>
    </source>
</evidence>
<proteinExistence type="predicted"/>
<comment type="caution">
    <text evidence="2">The sequence shown here is derived from an EMBL/GenBank/DDBJ whole genome shotgun (WGS) entry which is preliminary data.</text>
</comment>
<protein>
    <submittedName>
        <fullName evidence="2">HK97 family phage portal protein</fullName>
    </submittedName>
</protein>
<keyword evidence="3" id="KW-1185">Reference proteome</keyword>
<dbReference type="RefSeq" id="WP_109691178.1">
    <property type="nucleotide sequence ID" value="NZ_QGGL01000024.1"/>
</dbReference>
<dbReference type="EMBL" id="QGGL01000024">
    <property type="protein sequence ID" value="PWK05309.1"/>
    <property type="molecule type" value="Genomic_DNA"/>
</dbReference>
<name>A0A316D7E6_9BACL</name>
<dbReference type="InterPro" id="IPR006427">
    <property type="entry name" value="Portal_HK97"/>
</dbReference>
<dbReference type="OrthoDB" id="9765386at2"/>
<evidence type="ECO:0000313" key="2">
    <source>
        <dbReference type="EMBL" id="PWK05309.1"/>
    </source>
</evidence>
<dbReference type="InterPro" id="IPR006944">
    <property type="entry name" value="Phage/GTA_portal"/>
</dbReference>
<dbReference type="NCBIfam" id="TIGR01537">
    <property type="entry name" value="portal_HK97"/>
    <property type="match status" value="1"/>
</dbReference>
<feature type="region of interest" description="Disordered" evidence="1">
    <location>
        <begin position="378"/>
        <end position="409"/>
    </location>
</feature>
<sequence length="409" mass="46214">MGLAQRVISFFRRSEKRSSFGSFSKWFDPVNIFSKLNNGTLANNETIFAAVNRLSNSLASLPLKVYKDYQPIGTKIADMMANGPNSYMTSFVFIRTMEAFRNTSGNSYAIKEFDDRYQVVGLHILDPAKVEPVIERDSKELYYKIQGDDGTYYVHNLDIVHVSYVHTTGFKGISPLDVLRNSIEYDAKVKDFSLTQMESGLKASFILKSSSMLDPAKAELKRKQFQDFYAKGGKSVIVLEGGDMLDELKQNLIDTKVFEVEKITRTRVATVYNMSPHMLNDGQESFSSMEQKTLEYVQFTLAPNVRMYEQEFNKKLLTPEERASGAAFKFNLNGILRGDIKTRGDFYFKGVRSGWFTPNEIRAYEELPPLAGGEKLYMSRDLSPIDSPDREGLGKGVKQKNGAKTDPAA</sequence>